<evidence type="ECO:0000256" key="4">
    <source>
        <dbReference type="ARBA" id="ARBA00022679"/>
    </source>
</evidence>
<evidence type="ECO:0000256" key="2">
    <source>
        <dbReference type="ARBA" id="ARBA00012534"/>
    </source>
</evidence>
<dbReference type="EC" id="2.1.1.80" evidence="2"/>
<keyword evidence="7" id="KW-1185">Reference proteome</keyword>
<evidence type="ECO:0000256" key="5">
    <source>
        <dbReference type="ARBA" id="ARBA00022691"/>
    </source>
</evidence>
<dbReference type="Gene3D" id="3.30.450.20">
    <property type="entry name" value="PAS domain"/>
    <property type="match status" value="2"/>
</dbReference>
<dbReference type="NCBIfam" id="TIGR00229">
    <property type="entry name" value="sensory_box"/>
    <property type="match status" value="1"/>
</dbReference>
<dbReference type="Gene3D" id="3.40.50.150">
    <property type="entry name" value="Vaccinia Virus protein VP39"/>
    <property type="match status" value="1"/>
</dbReference>
<evidence type="ECO:0000256" key="3">
    <source>
        <dbReference type="ARBA" id="ARBA00022603"/>
    </source>
</evidence>
<keyword evidence="5" id="KW-0949">S-adenosyl-L-methionine</keyword>
<evidence type="ECO:0000313" key="7">
    <source>
        <dbReference type="Proteomes" id="UP000287394"/>
    </source>
</evidence>
<dbReference type="PANTHER" id="PTHR24422:SF10">
    <property type="entry name" value="CHEMOTAXIS PROTEIN METHYLTRANSFERASE 2"/>
    <property type="match status" value="1"/>
</dbReference>
<dbReference type="PROSITE" id="PS50123">
    <property type="entry name" value="CHER"/>
    <property type="match status" value="1"/>
</dbReference>
<dbReference type="SUPFAM" id="SSF90257">
    <property type="entry name" value="Myosin rod fragments"/>
    <property type="match status" value="1"/>
</dbReference>
<dbReference type="InterPro" id="IPR000700">
    <property type="entry name" value="PAS-assoc_C"/>
</dbReference>
<dbReference type="InterPro" id="IPR013767">
    <property type="entry name" value="PAS_fold"/>
</dbReference>
<dbReference type="InterPro" id="IPR029063">
    <property type="entry name" value="SAM-dependent_MTases_sf"/>
</dbReference>
<dbReference type="EMBL" id="AP025739">
    <property type="protein sequence ID" value="BDI30145.1"/>
    <property type="molecule type" value="Genomic_DNA"/>
</dbReference>
<dbReference type="GO" id="GO:0006355">
    <property type="term" value="P:regulation of DNA-templated transcription"/>
    <property type="evidence" value="ECO:0007669"/>
    <property type="project" value="InterPro"/>
</dbReference>
<dbReference type="Pfam" id="PF00989">
    <property type="entry name" value="PAS"/>
    <property type="match status" value="1"/>
</dbReference>
<dbReference type="SMART" id="SM00091">
    <property type="entry name" value="PAS"/>
    <property type="match status" value="2"/>
</dbReference>
<dbReference type="InterPro" id="IPR000780">
    <property type="entry name" value="CheR_MeTrfase"/>
</dbReference>
<dbReference type="Pfam" id="PF01739">
    <property type="entry name" value="CheR"/>
    <property type="match status" value="1"/>
</dbReference>
<dbReference type="RefSeq" id="WP_119323596.1">
    <property type="nucleotide sequence ID" value="NZ_AP025739.1"/>
</dbReference>
<dbReference type="PANTHER" id="PTHR24422">
    <property type="entry name" value="CHEMOTAXIS PROTEIN METHYLTRANSFERASE"/>
    <property type="match status" value="1"/>
</dbReference>
<dbReference type="SUPFAM" id="SSF55785">
    <property type="entry name" value="PYP-like sensor domain (PAS domain)"/>
    <property type="match status" value="2"/>
</dbReference>
<dbReference type="InterPro" id="IPR036804">
    <property type="entry name" value="CheR_N_sf"/>
</dbReference>
<dbReference type="InterPro" id="IPR050903">
    <property type="entry name" value="Bact_Chemotaxis_MeTrfase"/>
</dbReference>
<dbReference type="KEGG" id="ccot:CCAX7_21960"/>
<dbReference type="CDD" id="cd00130">
    <property type="entry name" value="PAS"/>
    <property type="match status" value="1"/>
</dbReference>
<organism evidence="6 7">
    <name type="scientific">Capsulimonas corticalis</name>
    <dbReference type="NCBI Taxonomy" id="2219043"/>
    <lineage>
        <taxon>Bacteria</taxon>
        <taxon>Bacillati</taxon>
        <taxon>Armatimonadota</taxon>
        <taxon>Armatimonadia</taxon>
        <taxon>Capsulimonadales</taxon>
        <taxon>Capsulimonadaceae</taxon>
        <taxon>Capsulimonas</taxon>
    </lineage>
</organism>
<gene>
    <name evidence="6" type="primary">cheR_2</name>
    <name evidence="6" type="ORF">CCAX7_21960</name>
</gene>
<dbReference type="InterPro" id="IPR022642">
    <property type="entry name" value="CheR_C"/>
</dbReference>
<dbReference type="OrthoDB" id="9799157at2"/>
<accession>A0A402D245</accession>
<protein>
    <recommendedName>
        <fullName evidence="2">protein-glutamate O-methyltransferase</fullName>
        <ecNumber evidence="2">2.1.1.80</ecNumber>
    </recommendedName>
</protein>
<dbReference type="SUPFAM" id="SSF47757">
    <property type="entry name" value="Chemotaxis receptor methyltransferase CheR, N-terminal domain"/>
    <property type="match status" value="1"/>
</dbReference>
<dbReference type="SUPFAM" id="SSF53335">
    <property type="entry name" value="S-adenosyl-L-methionine-dependent methyltransferases"/>
    <property type="match status" value="1"/>
</dbReference>
<evidence type="ECO:0000313" key="6">
    <source>
        <dbReference type="EMBL" id="BDI30145.1"/>
    </source>
</evidence>
<dbReference type="InterPro" id="IPR000014">
    <property type="entry name" value="PAS"/>
</dbReference>
<keyword evidence="4" id="KW-0808">Transferase</keyword>
<evidence type="ECO:0000256" key="1">
    <source>
        <dbReference type="ARBA" id="ARBA00001541"/>
    </source>
</evidence>
<dbReference type="AlphaFoldDB" id="A0A402D245"/>
<dbReference type="Pfam" id="PF13596">
    <property type="entry name" value="PAS_10"/>
    <property type="match status" value="1"/>
</dbReference>
<dbReference type="InterPro" id="IPR022641">
    <property type="entry name" value="CheR_N"/>
</dbReference>
<comment type="catalytic activity">
    <reaction evidence="1">
        <text>L-glutamyl-[protein] + S-adenosyl-L-methionine = [protein]-L-glutamate 5-O-methyl ester + S-adenosyl-L-homocysteine</text>
        <dbReference type="Rhea" id="RHEA:24452"/>
        <dbReference type="Rhea" id="RHEA-COMP:10208"/>
        <dbReference type="Rhea" id="RHEA-COMP:10311"/>
        <dbReference type="ChEBI" id="CHEBI:29973"/>
        <dbReference type="ChEBI" id="CHEBI:57856"/>
        <dbReference type="ChEBI" id="CHEBI:59789"/>
        <dbReference type="ChEBI" id="CHEBI:82795"/>
        <dbReference type="EC" id="2.1.1.80"/>
    </reaction>
</comment>
<dbReference type="Pfam" id="PF03705">
    <property type="entry name" value="CheR_N"/>
    <property type="match status" value="1"/>
</dbReference>
<dbReference type="SMART" id="SM00138">
    <property type="entry name" value="MeTrc"/>
    <property type="match status" value="1"/>
</dbReference>
<sequence>MTELEIHQPDFETLLQYLKRNRGFDFTGYKRNSVMRRVEKRMSDIGVEGYSHYVDYLEVHPEEFSQLFNTILINVTAFFRDPAAWDFIRDEVIQRIIVTKGLDDPIRIWSAGCASGEEAYTLAMLLAEALGFERFRDRVKIYATDIDEEALTEARQASYTAREVIGVPAEYLERYFERSASRYVFHKDLRRAVIFGRHDLIQDAPISRIDLLVCRNAMMYFNAEIQSKILARLHFALSDTGYLFLGKAEMLFTHSNLFTPVDLKLRVFNKVMKGTLRDRLLLMTQTGSEEDVDHLTDHVQMREIVFETGPIAQIVIGLTGMLALANDRARNLFRLSHRDMNRPLQDLEISYRPVELRSCIEQAYNERRVVVVKDVPWPPAPGETGFLDVQVVPLQDNAGSILGAAVTFTDVTRFKQLQGELLEANRELETAYEELQSTNEELETTNEELQSTVEELETTNEELQSTNEELETMNEELQSTNEELQTMNEEMRHSSGDFKRANTFLGAILSSMRGGVVVLDNNLEVQIWNSKAEELWGLRSEEVQNKHFFSLDIGLPVDRLKPSIRACLSGSLSSFEDTIEATNRRGKAIICKVTCTTLINGEDLFGVIMVME</sequence>
<dbReference type="Proteomes" id="UP000287394">
    <property type="component" value="Chromosome"/>
</dbReference>
<dbReference type="GO" id="GO:0008983">
    <property type="term" value="F:protein-glutamate O-methyltransferase activity"/>
    <property type="evidence" value="ECO:0007669"/>
    <property type="project" value="UniProtKB-EC"/>
</dbReference>
<dbReference type="Gene3D" id="1.10.155.10">
    <property type="entry name" value="Chemotaxis receptor methyltransferase CheR, N-terminal domain"/>
    <property type="match status" value="1"/>
</dbReference>
<reference evidence="6 7" key="1">
    <citation type="journal article" date="2019" name="Int. J. Syst. Evol. Microbiol.">
        <title>Capsulimonas corticalis gen. nov., sp. nov., an aerobic capsulated bacterium, of a novel bacterial order, Capsulimonadales ord. nov., of the class Armatimonadia of the phylum Armatimonadetes.</title>
        <authorList>
            <person name="Li J."/>
            <person name="Kudo C."/>
            <person name="Tonouchi A."/>
        </authorList>
    </citation>
    <scope>NUCLEOTIDE SEQUENCE [LARGE SCALE GENOMIC DNA]</scope>
    <source>
        <strain evidence="6 7">AX-7</strain>
    </source>
</reference>
<dbReference type="CDD" id="cd02440">
    <property type="entry name" value="AdoMet_MTases"/>
    <property type="match status" value="1"/>
</dbReference>
<dbReference type="GO" id="GO:0032259">
    <property type="term" value="P:methylation"/>
    <property type="evidence" value="ECO:0007669"/>
    <property type="project" value="UniProtKB-KW"/>
</dbReference>
<dbReference type="PROSITE" id="PS50112">
    <property type="entry name" value="PAS"/>
    <property type="match status" value="1"/>
</dbReference>
<dbReference type="Gene3D" id="1.10.287.620">
    <property type="entry name" value="Helix Hairpins"/>
    <property type="match status" value="1"/>
</dbReference>
<dbReference type="PROSITE" id="PS50113">
    <property type="entry name" value="PAC"/>
    <property type="match status" value="1"/>
</dbReference>
<keyword evidence="3" id="KW-0489">Methyltransferase</keyword>
<dbReference type="InterPro" id="IPR035965">
    <property type="entry name" value="PAS-like_dom_sf"/>
</dbReference>
<proteinExistence type="predicted"/>
<dbReference type="PRINTS" id="PR00996">
    <property type="entry name" value="CHERMTFRASE"/>
</dbReference>
<name>A0A402D245_9BACT</name>